<evidence type="ECO:0000313" key="1">
    <source>
        <dbReference type="EMBL" id="AMQ67063.1"/>
    </source>
</evidence>
<keyword evidence="2" id="KW-1185">Reference proteome</keyword>
<proteinExistence type="predicted"/>
<evidence type="ECO:0000313" key="2">
    <source>
        <dbReference type="Proteomes" id="UP000201826"/>
    </source>
</evidence>
<accession>A0A142F2Q6</accession>
<dbReference type="RefSeq" id="YP_009303275.1">
    <property type="nucleotide sequence ID" value="NC_031253.1"/>
</dbReference>
<dbReference type="EMBL" id="KU728633">
    <property type="protein sequence ID" value="AMQ67063.1"/>
    <property type="molecule type" value="Genomic_DNA"/>
</dbReference>
<protein>
    <submittedName>
        <fullName evidence="1">Uncharacterized protein</fullName>
    </submittedName>
</protein>
<sequence length="63" mass="6381">MAATVPLVLDVSAVIEPAPDGPVVALVVNGQVVDRKPLREYLACPVCGHATNANRGGNAPCSS</sequence>
<name>A0A142F2Q6_9CAUD</name>
<dbReference type="KEGG" id="vg:29125849"/>
<dbReference type="Proteomes" id="UP000201826">
    <property type="component" value="Segment"/>
</dbReference>
<organism evidence="1 2">
    <name type="scientific">Mycobacterium phage Bipper</name>
    <dbReference type="NCBI Taxonomy" id="1805457"/>
    <lineage>
        <taxon>Viruses</taxon>
        <taxon>Duplodnaviria</taxon>
        <taxon>Heunggongvirae</taxon>
        <taxon>Uroviricota</taxon>
        <taxon>Caudoviricetes</taxon>
        <taxon>Bippervirus</taxon>
        <taxon>Bippervirus bipper</taxon>
    </lineage>
</organism>
<gene>
    <name evidence="1" type="primary">128</name>
    <name evidence="1" type="ORF">SEA_BIPPER_128</name>
</gene>
<dbReference type="GeneID" id="29125849"/>
<reference evidence="2" key="1">
    <citation type="submission" date="2016-02" db="EMBL/GenBank/DDBJ databases">
        <authorList>
            <person name="Isern S."/>
            <person name="Barcellona C.M."/>
            <person name="Dozier K.D."/>
            <person name="Faust J.M."/>
            <person name="Fedrick A.J."/>
            <person name="Gagliardi L.E."/>
            <person name="Gatt S.M."/>
            <person name="Gleason P.S."/>
            <person name="Gomez E.A."/>
            <person name="Hoffman A.M."/>
            <person name="Jenkins M."/>
            <person name="Jones M.J."/>
            <person name="Lang J.F."/>
            <person name="Lequay S.M."/>
            <person name="Mars P.J."/>
            <person name="Mtchedlidze N."/>
            <person name="Osking Z.B."/>
            <person name="Paul L.M."/>
            <person name="Pica A.N."/>
            <person name="Robison M.D."/>
            <person name="Rodriguez D."/>
            <person name="Rosales K.A."/>
            <person name="Saravis L.E."/>
            <person name="Sisson B.M."/>
            <person name="Tan A.L."/>
            <person name="Voltaire R."/>
            <person name="Michael S.F."/>
            <person name="Warner M.H."/>
            <person name="Bradley K.W."/>
            <person name="Asai D.J."/>
            <person name="Bowman C.A."/>
            <person name="Russell D.A."/>
            <person name="Pope W.H."/>
            <person name="Jacobs-Sera D."/>
            <person name="Hendrix R.W."/>
            <person name="Hatfull G.F."/>
        </authorList>
    </citation>
    <scope>NUCLEOTIDE SEQUENCE [LARGE SCALE GENOMIC DNA]</scope>
</reference>